<gene>
    <name evidence="2" type="ORF">FYC77_07950</name>
</gene>
<comment type="caution">
    <text evidence="2">The sequence shown here is derived from an EMBL/GenBank/DDBJ whole genome shotgun (WGS) entry which is preliminary data.</text>
</comment>
<name>A0A5D5ATR2_9EURY</name>
<proteinExistence type="predicted"/>
<dbReference type="EMBL" id="VTAW01000008">
    <property type="protein sequence ID" value="TYT62421.1"/>
    <property type="molecule type" value="Genomic_DNA"/>
</dbReference>
<dbReference type="Pfam" id="PF26033">
    <property type="entry name" value="DUF8009"/>
    <property type="match status" value="1"/>
</dbReference>
<reference evidence="2 3" key="1">
    <citation type="submission" date="2019-08" db="EMBL/GenBank/DDBJ databases">
        <title>Archaea genome.</title>
        <authorList>
            <person name="Kajale S."/>
            <person name="Shouche Y."/>
            <person name="Deshpande N."/>
            <person name="Sharma A."/>
        </authorList>
    </citation>
    <scope>NUCLEOTIDE SEQUENCE [LARGE SCALE GENOMIC DNA]</scope>
    <source>
        <strain evidence="2 3">ESP3B_9</strain>
    </source>
</reference>
<keyword evidence="3" id="KW-1185">Reference proteome</keyword>
<evidence type="ECO:0000313" key="3">
    <source>
        <dbReference type="Proteomes" id="UP000324104"/>
    </source>
</evidence>
<protein>
    <recommendedName>
        <fullName evidence="1">DUF8009 domain-containing protein</fullName>
    </recommendedName>
</protein>
<dbReference type="Proteomes" id="UP000324104">
    <property type="component" value="Unassembled WGS sequence"/>
</dbReference>
<evidence type="ECO:0000259" key="1">
    <source>
        <dbReference type="Pfam" id="PF26033"/>
    </source>
</evidence>
<accession>A0A5D5ATR2</accession>
<dbReference type="InterPro" id="IPR058322">
    <property type="entry name" value="DUF8009"/>
</dbReference>
<evidence type="ECO:0000313" key="2">
    <source>
        <dbReference type="EMBL" id="TYT62421.1"/>
    </source>
</evidence>
<dbReference type="RefSeq" id="WP_149080972.1">
    <property type="nucleotide sequence ID" value="NZ_VTAW01000008.1"/>
</dbReference>
<organism evidence="2 3">
    <name type="scientific">Natrialba swarupiae</name>
    <dbReference type="NCBI Taxonomy" id="2448032"/>
    <lineage>
        <taxon>Archaea</taxon>
        <taxon>Methanobacteriati</taxon>
        <taxon>Methanobacteriota</taxon>
        <taxon>Stenosarchaea group</taxon>
        <taxon>Halobacteria</taxon>
        <taxon>Halobacteriales</taxon>
        <taxon>Natrialbaceae</taxon>
        <taxon>Natrialba</taxon>
    </lineage>
</organism>
<dbReference type="AlphaFoldDB" id="A0A5D5ATR2"/>
<sequence>MTGDDPTPIRSLAVSADDVADAYAYSHENPGRAILRVTPPFHGRMRARIHVYRVDDAALTDAVHVPPEELLEDDVVAAYPSLEDALVTDSETEEVRTRHAEAVDAWRSRARESIVDAVELEIGDEPHRVDVKRLG</sequence>
<feature type="domain" description="DUF8009" evidence="1">
    <location>
        <begin position="3"/>
        <end position="135"/>
    </location>
</feature>